<evidence type="ECO:0000256" key="1">
    <source>
        <dbReference type="SAM" id="Phobius"/>
    </source>
</evidence>
<keyword evidence="1" id="KW-0472">Membrane</keyword>
<sequence>MERKIIRNKKYVKIIGIITTVVFSMMSIFFGIVAGMIASICFLPFVALGIILLIGYEREKIIIEEDTLTFCYPLKKTRVIKYHDIHCLLFVPLGNKTSMVLIDNNYNRLNELDSTLDNLDVLFEMLAEKGVSIIDFEELVEQNKNVSKYISALNWIEKNYYKSIFDEKDTTEKLQRTVEKDKIEKVRQRLKIFGWGFIIADALAFLFGGKSMYIIYILVILSTYALYVWYYPYIYFETKSKKVEDVILQLPLFGALIASLFCMFVFQICDCDFYDLLKFIFISAVILSIPFIFKSLKLKIHQRKARIISVLFATLYISFIIAMPVNILLTFDRATHEEIVVIDKDIDTGSSLTDYELIANWRGEKQSFNVSKNEYLKTSEGDTRRVCVRKSLFGLEYYTVHE</sequence>
<feature type="transmembrane region" description="Helical" evidence="1">
    <location>
        <begin position="36"/>
        <end position="56"/>
    </location>
</feature>
<feature type="transmembrane region" description="Helical" evidence="1">
    <location>
        <begin position="190"/>
        <end position="207"/>
    </location>
</feature>
<feature type="transmembrane region" description="Helical" evidence="1">
    <location>
        <begin position="273"/>
        <end position="293"/>
    </location>
</feature>
<proteinExistence type="predicted"/>
<evidence type="ECO:0000313" key="2">
    <source>
        <dbReference type="EMBL" id="UTY38234.1"/>
    </source>
</evidence>
<feature type="transmembrane region" description="Helical" evidence="1">
    <location>
        <begin position="12"/>
        <end position="30"/>
    </location>
</feature>
<reference evidence="2" key="1">
    <citation type="submission" date="2022-07" db="EMBL/GenBank/DDBJ databases">
        <title>Faecal culturing of patients with breast cancer.</title>
        <authorList>
            <person name="Teng N.M.Y."/>
            <person name="Kiu R."/>
            <person name="Evans R."/>
            <person name="Baker D.J."/>
            <person name="Zenner C."/>
            <person name="Robinson S.D."/>
            <person name="Hall L.J."/>
        </authorList>
    </citation>
    <scope>NUCLEOTIDE SEQUENCE</scope>
    <source>
        <strain evidence="2">LH1062</strain>
    </source>
</reference>
<keyword evidence="1" id="KW-0812">Transmembrane</keyword>
<evidence type="ECO:0000313" key="3">
    <source>
        <dbReference type="Proteomes" id="UP001060112"/>
    </source>
</evidence>
<keyword evidence="3" id="KW-1185">Reference proteome</keyword>
<dbReference type="RefSeq" id="WP_290138443.1">
    <property type="nucleotide sequence ID" value="NZ_CP101620.1"/>
</dbReference>
<organism evidence="2 3">
    <name type="scientific">Allocoprobacillus halotolerans</name>
    <dbReference type="NCBI Taxonomy" id="2944914"/>
    <lineage>
        <taxon>Bacteria</taxon>
        <taxon>Bacillati</taxon>
        <taxon>Bacillota</taxon>
        <taxon>Erysipelotrichia</taxon>
        <taxon>Erysipelotrichales</taxon>
        <taxon>Erysipelotrichaceae</taxon>
        <taxon>Allocoprobacillus</taxon>
    </lineage>
</organism>
<dbReference type="Proteomes" id="UP001060112">
    <property type="component" value="Chromosome"/>
</dbReference>
<name>A0ABY5I1E2_9FIRM</name>
<keyword evidence="1" id="KW-1133">Transmembrane helix</keyword>
<accession>A0ABY5I1E2</accession>
<feature type="transmembrane region" description="Helical" evidence="1">
    <location>
        <begin position="213"/>
        <end position="234"/>
    </location>
</feature>
<feature type="transmembrane region" description="Helical" evidence="1">
    <location>
        <begin position="305"/>
        <end position="329"/>
    </location>
</feature>
<dbReference type="EMBL" id="CP101620">
    <property type="protein sequence ID" value="UTY38234.1"/>
    <property type="molecule type" value="Genomic_DNA"/>
</dbReference>
<protein>
    <submittedName>
        <fullName evidence="2">Uncharacterized protein</fullName>
    </submittedName>
</protein>
<feature type="transmembrane region" description="Helical" evidence="1">
    <location>
        <begin position="246"/>
        <end position="267"/>
    </location>
</feature>
<gene>
    <name evidence="2" type="ORF">NMU03_11145</name>
</gene>